<reference evidence="2 3" key="1">
    <citation type="submission" date="2024-09" db="EMBL/GenBank/DDBJ databases">
        <title>Itraconazole resistance in Madurella fahalii resulting from another homologue of gene encoding cytochrome P450 14-alpha sterol demethylase (CYP51).</title>
        <authorList>
            <person name="Yoshioka I."/>
            <person name="Fahal A.H."/>
            <person name="Kaneko S."/>
            <person name="Yaguchi T."/>
        </authorList>
    </citation>
    <scope>NUCLEOTIDE SEQUENCE [LARGE SCALE GENOMIC DNA]</scope>
    <source>
        <strain evidence="2 3">IFM 68171</strain>
    </source>
</reference>
<protein>
    <submittedName>
        <fullName evidence="2">Ergosterol biosynthesis protein-like protein Erg28</fullName>
    </submittedName>
</protein>
<proteinExistence type="predicted"/>
<evidence type="ECO:0000256" key="1">
    <source>
        <dbReference type="SAM" id="Phobius"/>
    </source>
</evidence>
<gene>
    <name evidence="2" type="ORF">MFIFM68171_05834</name>
</gene>
<keyword evidence="3" id="KW-1185">Reference proteome</keyword>
<evidence type="ECO:0000313" key="2">
    <source>
        <dbReference type="EMBL" id="GAB1315624.1"/>
    </source>
</evidence>
<keyword evidence="1" id="KW-1133">Transmembrane helix</keyword>
<organism evidence="2 3">
    <name type="scientific">Madurella fahalii</name>
    <dbReference type="NCBI Taxonomy" id="1157608"/>
    <lineage>
        <taxon>Eukaryota</taxon>
        <taxon>Fungi</taxon>
        <taxon>Dikarya</taxon>
        <taxon>Ascomycota</taxon>
        <taxon>Pezizomycotina</taxon>
        <taxon>Sordariomycetes</taxon>
        <taxon>Sordariomycetidae</taxon>
        <taxon>Sordariales</taxon>
        <taxon>Sordariales incertae sedis</taxon>
        <taxon>Madurella</taxon>
    </lineage>
</organism>
<accession>A0ABQ0GCX9</accession>
<dbReference type="GeneID" id="98176577"/>
<dbReference type="RefSeq" id="XP_070917355.1">
    <property type="nucleotide sequence ID" value="XM_071061254.1"/>
</dbReference>
<evidence type="ECO:0000313" key="3">
    <source>
        <dbReference type="Proteomes" id="UP001628179"/>
    </source>
</evidence>
<comment type="caution">
    <text evidence="2">The sequence shown here is derived from an EMBL/GenBank/DDBJ whole genome shotgun (WGS) entry which is preliminary data.</text>
</comment>
<dbReference type="Proteomes" id="UP001628179">
    <property type="component" value="Unassembled WGS sequence"/>
</dbReference>
<feature type="transmembrane region" description="Helical" evidence="1">
    <location>
        <begin position="83"/>
        <end position="102"/>
    </location>
</feature>
<feature type="transmembrane region" description="Helical" evidence="1">
    <location>
        <begin position="12"/>
        <end position="31"/>
    </location>
</feature>
<name>A0ABQ0GCX9_9PEZI</name>
<dbReference type="EMBL" id="BAAFSV010000003">
    <property type="protein sequence ID" value="GAB1315624.1"/>
    <property type="molecule type" value="Genomic_DNA"/>
</dbReference>
<keyword evidence="1" id="KW-0472">Membrane</keyword>
<dbReference type="Pfam" id="PF03694">
    <property type="entry name" value="Erg28"/>
    <property type="match status" value="1"/>
</dbReference>
<sequence length="134" mass="15385">MLPPSTRDGYLPYFIIYTCVTGIAHSAWCYFSDPQTSLVIFQGPRSPPPNALLAHVYGVKNFYTCLIRAYALYNISSQPLYDLAMSTYAGVLWLYITELVVWKTVRPREAYIALATAGLGFSWMFMQRDWYLSR</sequence>
<dbReference type="InterPro" id="IPR005352">
    <property type="entry name" value="Erg28"/>
</dbReference>
<keyword evidence="1" id="KW-0812">Transmembrane</keyword>
<feature type="transmembrane region" description="Helical" evidence="1">
    <location>
        <begin position="109"/>
        <end position="126"/>
    </location>
</feature>